<dbReference type="Proteomes" id="UP000245444">
    <property type="component" value="Chromosome"/>
</dbReference>
<dbReference type="InterPro" id="IPR047121">
    <property type="entry name" value="YjiB-like"/>
</dbReference>
<dbReference type="PANTHER" id="PTHR36448:SF2">
    <property type="entry name" value="CUPIN TYPE-1 DOMAIN-CONTAINING PROTEIN"/>
    <property type="match status" value="1"/>
</dbReference>
<dbReference type="CDD" id="cd02219">
    <property type="entry name" value="cupin_YjlB-like"/>
    <property type="match status" value="1"/>
</dbReference>
<dbReference type="OrthoDB" id="9791759at2"/>
<dbReference type="RefSeq" id="WP_109959783.1">
    <property type="nucleotide sequence ID" value="NZ_CP029553.1"/>
</dbReference>
<dbReference type="EMBL" id="CP029553">
    <property type="protein sequence ID" value="AWN47458.1"/>
    <property type="molecule type" value="Genomic_DNA"/>
</dbReference>
<dbReference type="InterPro" id="IPR014500">
    <property type="entry name" value="UCP019307_cupin"/>
</dbReference>
<gene>
    <name evidence="1" type="ORF">DK419_15005</name>
</gene>
<protein>
    <submittedName>
        <fullName evidence="1">Cupin</fullName>
    </submittedName>
</protein>
<dbReference type="KEGG" id="mtea:DK419_15005"/>
<proteinExistence type="predicted"/>
<accession>A0A2U8WPP4</accession>
<sequence>MQPDSHVLAPNGGMPNDPDLPVLHYRGVAAGAEALEALFARNGWPAQWRNGVFAYHHYHSTTHETLGIAAGRARLILGGEGGRKVAVAAGDVLVLPAGTGHCRLSASPDFLVVGAYPPGCSFDLCRAAPDDGARIRIAGLAVPASDPFHGSGGPLTRLWRRGRGGIGDV</sequence>
<dbReference type="Gene3D" id="2.60.120.10">
    <property type="entry name" value="Jelly Rolls"/>
    <property type="match status" value="1"/>
</dbReference>
<dbReference type="InterPro" id="IPR014710">
    <property type="entry name" value="RmlC-like_jellyroll"/>
</dbReference>
<dbReference type="AlphaFoldDB" id="A0A2U8WPP4"/>
<dbReference type="InterPro" id="IPR011051">
    <property type="entry name" value="RmlC_Cupin_sf"/>
</dbReference>
<dbReference type="SUPFAM" id="SSF51182">
    <property type="entry name" value="RmlC-like cupins"/>
    <property type="match status" value="1"/>
</dbReference>
<name>A0A2U8WPP4_9HYPH</name>
<organism evidence="1 2">
    <name type="scientific">Methylobacterium terrae</name>
    <dbReference type="NCBI Taxonomy" id="2202827"/>
    <lineage>
        <taxon>Bacteria</taxon>
        <taxon>Pseudomonadati</taxon>
        <taxon>Pseudomonadota</taxon>
        <taxon>Alphaproteobacteria</taxon>
        <taxon>Hyphomicrobiales</taxon>
        <taxon>Methylobacteriaceae</taxon>
        <taxon>Methylobacterium</taxon>
    </lineage>
</organism>
<evidence type="ECO:0000313" key="1">
    <source>
        <dbReference type="EMBL" id="AWN47458.1"/>
    </source>
</evidence>
<evidence type="ECO:0000313" key="2">
    <source>
        <dbReference type="Proteomes" id="UP000245444"/>
    </source>
</evidence>
<dbReference type="PANTHER" id="PTHR36448">
    <property type="entry name" value="BLR7373 PROTEIN"/>
    <property type="match status" value="1"/>
</dbReference>
<reference evidence="1 2" key="1">
    <citation type="submission" date="2018-05" db="EMBL/GenBank/DDBJ databases">
        <title>Complete Genome Sequence of Methylobacterium sp. 17Sr1-28.</title>
        <authorList>
            <person name="Srinivasan S."/>
        </authorList>
    </citation>
    <scope>NUCLEOTIDE SEQUENCE [LARGE SCALE GENOMIC DNA]</scope>
    <source>
        <strain evidence="1 2">17Sr1-28</strain>
    </source>
</reference>
<keyword evidence="2" id="KW-1185">Reference proteome</keyword>
<dbReference type="PIRSF" id="PIRSF019307">
    <property type="entry name" value="UCP019307"/>
    <property type="match status" value="1"/>
</dbReference>